<organism evidence="2 3">
    <name type="scientific">Candidatus Allocopromorpha excrementipullorum</name>
    <dbReference type="NCBI Taxonomy" id="2840743"/>
    <lineage>
        <taxon>Bacteria</taxon>
        <taxon>Bacillati</taxon>
        <taxon>Bacillota</taxon>
        <taxon>Clostridia</taxon>
        <taxon>Eubacteriales</taxon>
        <taxon>Eubacteriaceae</taxon>
        <taxon>Eubacteriaceae incertae sedis</taxon>
        <taxon>Candidatus Allocopromorpha</taxon>
    </lineage>
</organism>
<keyword evidence="1" id="KW-1133">Transmembrane helix</keyword>
<name>A0A9D1STV3_9FIRM</name>
<feature type="transmembrane region" description="Helical" evidence="1">
    <location>
        <begin position="255"/>
        <end position="275"/>
    </location>
</feature>
<evidence type="ECO:0000313" key="3">
    <source>
        <dbReference type="Proteomes" id="UP000824130"/>
    </source>
</evidence>
<evidence type="ECO:0000313" key="2">
    <source>
        <dbReference type="EMBL" id="HIU95603.1"/>
    </source>
</evidence>
<reference evidence="2" key="2">
    <citation type="journal article" date="2021" name="PeerJ">
        <title>Extensive microbial diversity within the chicken gut microbiome revealed by metagenomics and culture.</title>
        <authorList>
            <person name="Gilroy R."/>
            <person name="Ravi A."/>
            <person name="Getino M."/>
            <person name="Pursley I."/>
            <person name="Horton D.L."/>
            <person name="Alikhan N.F."/>
            <person name="Baker D."/>
            <person name="Gharbi K."/>
            <person name="Hall N."/>
            <person name="Watson M."/>
            <person name="Adriaenssens E.M."/>
            <person name="Foster-Nyarko E."/>
            <person name="Jarju S."/>
            <person name="Secka A."/>
            <person name="Antonio M."/>
            <person name="Oren A."/>
            <person name="Chaudhuri R.R."/>
            <person name="La Ragione R."/>
            <person name="Hildebrand F."/>
            <person name="Pallen M.J."/>
        </authorList>
    </citation>
    <scope>NUCLEOTIDE SEQUENCE</scope>
    <source>
        <strain evidence="2">ChiSjej4B22-8349</strain>
    </source>
</reference>
<reference evidence="2" key="1">
    <citation type="submission" date="2020-10" db="EMBL/GenBank/DDBJ databases">
        <authorList>
            <person name="Gilroy R."/>
        </authorList>
    </citation>
    <scope>NUCLEOTIDE SEQUENCE</scope>
    <source>
        <strain evidence="2">ChiSjej4B22-8349</strain>
    </source>
</reference>
<proteinExistence type="predicted"/>
<protein>
    <submittedName>
        <fullName evidence="2">Uncharacterized protein</fullName>
    </submittedName>
</protein>
<keyword evidence="1" id="KW-0472">Membrane</keyword>
<feature type="transmembrane region" description="Helical" evidence="1">
    <location>
        <begin position="211"/>
        <end position="235"/>
    </location>
</feature>
<accession>A0A9D1STV3</accession>
<dbReference type="EMBL" id="DVOB01000059">
    <property type="protein sequence ID" value="HIU95603.1"/>
    <property type="molecule type" value="Genomic_DNA"/>
</dbReference>
<feature type="transmembrane region" description="Helical" evidence="1">
    <location>
        <begin position="186"/>
        <end position="204"/>
    </location>
</feature>
<gene>
    <name evidence="2" type="ORF">IAD25_02700</name>
</gene>
<dbReference type="Proteomes" id="UP000824130">
    <property type="component" value="Unassembled WGS sequence"/>
</dbReference>
<evidence type="ECO:0000256" key="1">
    <source>
        <dbReference type="SAM" id="Phobius"/>
    </source>
</evidence>
<dbReference type="AlphaFoldDB" id="A0A9D1STV3"/>
<comment type="caution">
    <text evidence="2">The sequence shown here is derived from an EMBL/GenBank/DDBJ whole genome shotgun (WGS) entry which is preliminary data.</text>
</comment>
<keyword evidence="1" id="KW-0812">Transmembrane</keyword>
<sequence>MKAVKIILAIIAVVALFVAEALTMGLFALDEATSEESVREALTESDIVSQLVDEALAEGTVNMGGQYGEMMKAIFSTEAIDDFFTQYVTAAVNTQFFGDPYVEVADDELMAAFSEGIDQVNAEGEYQISPLEGELLRQAMQQEVPDLTASLNQQMEQYESLDGDLSEEVFTSITGDASVSSGTARIFSAAICVILCAAVIALCWRSRLGFLWCAVTVALVSLIYWGLATLVGAMTTSSASDHMAYVMAENGFRQVTAAGFAAAAIFFIAFVIFKISSRNKKSTRNENISNTESTHI</sequence>